<evidence type="ECO:0000259" key="2">
    <source>
        <dbReference type="Pfam" id="PF07331"/>
    </source>
</evidence>
<comment type="caution">
    <text evidence="3">The sequence shown here is derived from an EMBL/GenBank/DDBJ whole genome shotgun (WGS) entry which is preliminary data.</text>
</comment>
<evidence type="ECO:0000313" key="4">
    <source>
        <dbReference type="Proteomes" id="UP000269692"/>
    </source>
</evidence>
<keyword evidence="1" id="KW-1133">Transmembrane helix</keyword>
<gene>
    <name evidence="3" type="ORF">D9R14_22585</name>
</gene>
<keyword evidence="4" id="KW-1185">Reference proteome</keyword>
<feature type="transmembrane region" description="Helical" evidence="1">
    <location>
        <begin position="22"/>
        <end position="39"/>
    </location>
</feature>
<evidence type="ECO:0000313" key="3">
    <source>
        <dbReference type="EMBL" id="RLP71302.1"/>
    </source>
</evidence>
<organism evidence="3 4">
    <name type="scientific">Xanthobacter tagetidis</name>
    <dbReference type="NCBI Taxonomy" id="60216"/>
    <lineage>
        <taxon>Bacteria</taxon>
        <taxon>Pseudomonadati</taxon>
        <taxon>Pseudomonadota</taxon>
        <taxon>Alphaproteobacteria</taxon>
        <taxon>Hyphomicrobiales</taxon>
        <taxon>Xanthobacteraceae</taxon>
        <taxon>Xanthobacter</taxon>
    </lineage>
</organism>
<keyword evidence="1" id="KW-0472">Membrane</keyword>
<dbReference type="Pfam" id="PF07331">
    <property type="entry name" value="TctB"/>
    <property type="match status" value="1"/>
</dbReference>
<feature type="domain" description="DUF1468" evidence="2">
    <location>
        <begin position="26"/>
        <end position="164"/>
    </location>
</feature>
<dbReference type="InterPro" id="IPR009936">
    <property type="entry name" value="DUF1468"/>
</dbReference>
<dbReference type="EMBL" id="RCTF01000034">
    <property type="protein sequence ID" value="RLP71302.1"/>
    <property type="molecule type" value="Genomic_DNA"/>
</dbReference>
<proteinExistence type="predicted"/>
<sequence length="174" mass="19146">MTDHAHGDHATDSTEKTVTNRTMDVVVALAFMGLAAVVMSDSWRIGARWASDGPEAGYFPFYVGLLMFIASAGTLATALFTKHPDLGNFVDRSQLKSVMQVLVPTCIYVGLIFVLGIYLASAIFIAFFMWWLGKYPIAKIIPVSIGVPLMLFMMFEVWFLVPLPKGPLETALGY</sequence>
<protein>
    <submittedName>
        <fullName evidence="3">Tripartite tricarboxylate transporter TctB family protein</fullName>
    </submittedName>
</protein>
<name>A0A3L6ZW34_9HYPH</name>
<accession>A0A3L6ZW34</accession>
<dbReference type="RefSeq" id="WP_121625913.1">
    <property type="nucleotide sequence ID" value="NZ_JACIIW010000010.1"/>
</dbReference>
<feature type="transmembrane region" description="Helical" evidence="1">
    <location>
        <begin position="59"/>
        <end position="80"/>
    </location>
</feature>
<feature type="transmembrane region" description="Helical" evidence="1">
    <location>
        <begin position="137"/>
        <end position="161"/>
    </location>
</feature>
<reference evidence="3 4" key="1">
    <citation type="submission" date="2018-10" db="EMBL/GenBank/DDBJ databases">
        <title>Xanthobacter tagetidis genome sequencing and assembly.</title>
        <authorList>
            <person name="Maclea K.S."/>
            <person name="Goen A.E."/>
            <person name="Fatima S.A."/>
        </authorList>
    </citation>
    <scope>NUCLEOTIDE SEQUENCE [LARGE SCALE GENOMIC DNA]</scope>
    <source>
        <strain evidence="3 4">ATCC 700314</strain>
    </source>
</reference>
<dbReference type="OrthoDB" id="6183775at2"/>
<dbReference type="Proteomes" id="UP000269692">
    <property type="component" value="Unassembled WGS sequence"/>
</dbReference>
<evidence type="ECO:0000256" key="1">
    <source>
        <dbReference type="SAM" id="Phobius"/>
    </source>
</evidence>
<dbReference type="AlphaFoldDB" id="A0A3L6ZW34"/>
<feature type="transmembrane region" description="Helical" evidence="1">
    <location>
        <begin position="101"/>
        <end position="131"/>
    </location>
</feature>
<keyword evidence="1" id="KW-0812">Transmembrane</keyword>